<reference evidence="1 2" key="1">
    <citation type="submission" date="2015-09" db="EMBL/GenBank/DDBJ databases">
        <title>Sorangium comparison.</title>
        <authorList>
            <person name="Zaburannyi N."/>
            <person name="Bunk B."/>
            <person name="Overmann J."/>
            <person name="Mueller R."/>
        </authorList>
    </citation>
    <scope>NUCLEOTIDE SEQUENCE [LARGE SCALE GENOMIC DNA]</scope>
    <source>
        <strain evidence="1 2">So ce836</strain>
    </source>
</reference>
<accession>A0A4P2QE55</accession>
<dbReference type="EMBL" id="CP012672">
    <property type="protein sequence ID" value="AUX28065.1"/>
    <property type="molecule type" value="Genomic_DNA"/>
</dbReference>
<evidence type="ECO:0000313" key="2">
    <source>
        <dbReference type="Proteomes" id="UP000295497"/>
    </source>
</evidence>
<organism evidence="1 2">
    <name type="scientific">Sorangium cellulosum</name>
    <name type="common">Polyangium cellulosum</name>
    <dbReference type="NCBI Taxonomy" id="56"/>
    <lineage>
        <taxon>Bacteria</taxon>
        <taxon>Pseudomonadati</taxon>
        <taxon>Myxococcota</taxon>
        <taxon>Polyangia</taxon>
        <taxon>Polyangiales</taxon>
        <taxon>Polyangiaceae</taxon>
        <taxon>Sorangium</taxon>
    </lineage>
</organism>
<name>A0A4P2QE55_SORCE</name>
<protein>
    <submittedName>
        <fullName evidence="1">Uncharacterized protein</fullName>
    </submittedName>
</protein>
<dbReference type="RefSeq" id="WP_129572482.1">
    <property type="nucleotide sequence ID" value="NZ_CP012672.1"/>
</dbReference>
<proteinExistence type="predicted"/>
<sequence>MFDGVDDVWLDRTSTPLRAARGQTVYPWRTVRLDRVPRPTVFARLAVERAPRVERDEVSAAWTG</sequence>
<gene>
    <name evidence="1" type="ORF">SOCE836_001330</name>
</gene>
<dbReference type="AlphaFoldDB" id="A0A4P2QE55"/>
<dbReference type="Proteomes" id="UP000295497">
    <property type="component" value="Chromosome"/>
</dbReference>
<evidence type="ECO:0000313" key="1">
    <source>
        <dbReference type="EMBL" id="AUX28065.1"/>
    </source>
</evidence>